<evidence type="ECO:0000313" key="12">
    <source>
        <dbReference type="Proteomes" id="UP000013827"/>
    </source>
</evidence>
<evidence type="ECO:0000256" key="8">
    <source>
        <dbReference type="ARBA" id="ARBA00023273"/>
    </source>
</evidence>
<dbReference type="GO" id="GO:0007018">
    <property type="term" value="P:microtubule-based movement"/>
    <property type="evidence" value="ECO:0007669"/>
    <property type="project" value="InterPro"/>
</dbReference>
<proteinExistence type="predicted"/>
<dbReference type="GO" id="GO:0005929">
    <property type="term" value="C:cilium"/>
    <property type="evidence" value="ECO:0007669"/>
    <property type="project" value="UniProtKB-SubCell"/>
</dbReference>
<dbReference type="OMA" id="MGTPPVF"/>
<name>A0A0D3IX14_EMIH1</name>
<dbReference type="GO" id="GO:0045505">
    <property type="term" value="F:dynein intermediate chain binding"/>
    <property type="evidence" value="ECO:0007669"/>
    <property type="project" value="InterPro"/>
</dbReference>
<sequence length="491" mass="54904">EPPKGLRANLKGTWATVTDKQWDGCSKPLEWRKLLFGVAFFHAVVQERRKFGPLGWNIRYEFNGTDLEMSMETLRMFLDEQEVIPWAALLYVTGQINYGGRVTDDWDRRNLMVALRRFYRPEVLEDGFPFAPAGTTAASTYYSIAEGGLQAVRDWVDGLPYDDPVTVFGLHPNAKITFERQETDKLLATVTAIQPRLGGGGDGLSEEETVVALAEKLKAEVPELLLEENAGAGTFALNEKGELNSLQIVLLAEMGRFNKLLRRVSGSLADLGKAIKGLITMSADLDAMYGAMLKNQVPLLWAKVSYPSLKPLSSWFKDLQERVRFMRGWLAAGVSGMTCYSLPAFFFPQGFMTGILQMHARRYSIPIDSLSFSYEIRTEETAAACAAPPEDGVYIDGFFLDGARWDREKRQLADSRPTVMYDTLPVIHFVPTPHFERSEKDYECPLYKTAVRAGVLSTTGQSTNFVVAVDMPTDRDPDYWVAMGTAMLCAL</sequence>
<dbReference type="PANTHER" id="PTHR22878:SF68">
    <property type="entry name" value="DYNEIN HEAVY CHAIN 6, AXONEMAL-LIKE"/>
    <property type="match status" value="1"/>
</dbReference>
<evidence type="ECO:0008006" key="13">
    <source>
        <dbReference type="Google" id="ProtNLM"/>
    </source>
</evidence>
<keyword evidence="4" id="KW-0547">Nucleotide-binding</keyword>
<dbReference type="EnsemblProtists" id="EOD15799">
    <property type="protein sequence ID" value="EOD15799"/>
    <property type="gene ID" value="EMIHUDRAFT_41447"/>
</dbReference>
<dbReference type="FunFam" id="1.10.8.720:FF:000001">
    <property type="entry name" value="dynein heavy chain 7, axonemal"/>
    <property type="match status" value="1"/>
</dbReference>
<keyword evidence="3" id="KW-0963">Cytoplasm</keyword>
<dbReference type="PANTHER" id="PTHR22878">
    <property type="entry name" value="DYNEIN HEAVY CHAIN 6, AXONEMAL-LIKE-RELATED"/>
    <property type="match status" value="1"/>
</dbReference>
<dbReference type="Pfam" id="PF18199">
    <property type="entry name" value="Dynein_C"/>
    <property type="match status" value="1"/>
</dbReference>
<evidence type="ECO:0000256" key="7">
    <source>
        <dbReference type="ARBA" id="ARBA00023212"/>
    </source>
</evidence>
<dbReference type="AlphaFoldDB" id="A0A0D3IX14"/>
<evidence type="ECO:0000259" key="10">
    <source>
        <dbReference type="Pfam" id="PF18199"/>
    </source>
</evidence>
<dbReference type="GO" id="GO:0051959">
    <property type="term" value="F:dynein light intermediate chain binding"/>
    <property type="evidence" value="ECO:0007669"/>
    <property type="project" value="InterPro"/>
</dbReference>
<dbReference type="FunFam" id="3.10.490.20:FF:000005">
    <property type="entry name" value="Dynein axonemal heavy chain 6"/>
    <property type="match status" value="1"/>
</dbReference>
<comment type="subcellular location">
    <subcellularLocation>
        <location evidence="1">Cell projection</location>
        <location evidence="1">Cilium</location>
    </subcellularLocation>
    <subcellularLocation>
        <location evidence="2">Cytoplasm</location>
        <location evidence="2">Cytoskeleton</location>
    </subcellularLocation>
</comment>
<dbReference type="eggNOG" id="KOG3595">
    <property type="taxonomic scope" value="Eukaryota"/>
</dbReference>
<keyword evidence="6" id="KW-0969">Cilium</keyword>
<dbReference type="Pfam" id="PF18198">
    <property type="entry name" value="AAA_lid_11"/>
    <property type="match status" value="1"/>
</dbReference>
<dbReference type="KEGG" id="ehx:EMIHUDRAFT_41447"/>
<evidence type="ECO:0000256" key="1">
    <source>
        <dbReference type="ARBA" id="ARBA00004138"/>
    </source>
</evidence>
<dbReference type="Proteomes" id="UP000013827">
    <property type="component" value="Unassembled WGS sequence"/>
</dbReference>
<evidence type="ECO:0000256" key="5">
    <source>
        <dbReference type="ARBA" id="ARBA00023054"/>
    </source>
</evidence>
<evidence type="ECO:0000256" key="6">
    <source>
        <dbReference type="ARBA" id="ARBA00023069"/>
    </source>
</evidence>
<reference evidence="12" key="1">
    <citation type="journal article" date="2013" name="Nature">
        <title>Pan genome of the phytoplankton Emiliania underpins its global distribution.</title>
        <authorList>
            <person name="Read B.A."/>
            <person name="Kegel J."/>
            <person name="Klute M.J."/>
            <person name="Kuo A."/>
            <person name="Lefebvre S.C."/>
            <person name="Maumus F."/>
            <person name="Mayer C."/>
            <person name="Miller J."/>
            <person name="Monier A."/>
            <person name="Salamov A."/>
            <person name="Young J."/>
            <person name="Aguilar M."/>
            <person name="Claverie J.M."/>
            <person name="Frickenhaus S."/>
            <person name="Gonzalez K."/>
            <person name="Herman E.K."/>
            <person name="Lin Y.C."/>
            <person name="Napier J."/>
            <person name="Ogata H."/>
            <person name="Sarno A.F."/>
            <person name="Shmutz J."/>
            <person name="Schroeder D."/>
            <person name="de Vargas C."/>
            <person name="Verret F."/>
            <person name="von Dassow P."/>
            <person name="Valentin K."/>
            <person name="Van de Peer Y."/>
            <person name="Wheeler G."/>
            <person name="Dacks J.B."/>
            <person name="Delwiche C.F."/>
            <person name="Dyhrman S.T."/>
            <person name="Glockner G."/>
            <person name="John U."/>
            <person name="Richards T."/>
            <person name="Worden A.Z."/>
            <person name="Zhang X."/>
            <person name="Grigoriev I.V."/>
            <person name="Allen A.E."/>
            <person name="Bidle K."/>
            <person name="Borodovsky M."/>
            <person name="Bowler C."/>
            <person name="Brownlee C."/>
            <person name="Cock J.M."/>
            <person name="Elias M."/>
            <person name="Gladyshev V.N."/>
            <person name="Groth M."/>
            <person name="Guda C."/>
            <person name="Hadaegh A."/>
            <person name="Iglesias-Rodriguez M.D."/>
            <person name="Jenkins J."/>
            <person name="Jones B.M."/>
            <person name="Lawson T."/>
            <person name="Leese F."/>
            <person name="Lindquist E."/>
            <person name="Lobanov A."/>
            <person name="Lomsadze A."/>
            <person name="Malik S.B."/>
            <person name="Marsh M.E."/>
            <person name="Mackinder L."/>
            <person name="Mock T."/>
            <person name="Mueller-Roeber B."/>
            <person name="Pagarete A."/>
            <person name="Parker M."/>
            <person name="Probert I."/>
            <person name="Quesneville H."/>
            <person name="Raines C."/>
            <person name="Rensing S.A."/>
            <person name="Riano-Pachon D.M."/>
            <person name="Richier S."/>
            <person name="Rokitta S."/>
            <person name="Shiraiwa Y."/>
            <person name="Soanes D.M."/>
            <person name="van der Giezen M."/>
            <person name="Wahlund T.M."/>
            <person name="Williams B."/>
            <person name="Wilson W."/>
            <person name="Wolfe G."/>
            <person name="Wurch L.L."/>
        </authorList>
    </citation>
    <scope>NUCLEOTIDE SEQUENCE</scope>
</reference>
<dbReference type="RefSeq" id="XP_005768228.1">
    <property type="nucleotide sequence ID" value="XM_005768171.1"/>
</dbReference>
<feature type="domain" description="Dynein heavy chain C-terminal" evidence="10">
    <location>
        <begin position="181"/>
        <end position="489"/>
    </location>
</feature>
<evidence type="ECO:0000256" key="4">
    <source>
        <dbReference type="ARBA" id="ARBA00022741"/>
    </source>
</evidence>
<dbReference type="Gene3D" id="1.20.1270.280">
    <property type="match status" value="1"/>
</dbReference>
<evidence type="ECO:0000313" key="11">
    <source>
        <dbReference type="EnsemblProtists" id="EOD15799"/>
    </source>
</evidence>
<organism evidence="11 12">
    <name type="scientific">Emiliania huxleyi (strain CCMP1516)</name>
    <dbReference type="NCBI Taxonomy" id="280463"/>
    <lineage>
        <taxon>Eukaryota</taxon>
        <taxon>Haptista</taxon>
        <taxon>Haptophyta</taxon>
        <taxon>Prymnesiophyceae</taxon>
        <taxon>Isochrysidales</taxon>
        <taxon>Noelaerhabdaceae</taxon>
        <taxon>Emiliania</taxon>
    </lineage>
</organism>
<evidence type="ECO:0000259" key="9">
    <source>
        <dbReference type="Pfam" id="PF18198"/>
    </source>
</evidence>
<keyword evidence="8" id="KW-0966">Cell projection</keyword>
<dbReference type="InterPro" id="IPR042219">
    <property type="entry name" value="AAA_lid_11_sf"/>
</dbReference>
<evidence type="ECO:0000256" key="2">
    <source>
        <dbReference type="ARBA" id="ARBA00004245"/>
    </source>
</evidence>
<keyword evidence="5" id="KW-0175">Coiled coil</keyword>
<evidence type="ECO:0000256" key="3">
    <source>
        <dbReference type="ARBA" id="ARBA00022490"/>
    </source>
</evidence>
<dbReference type="InterPro" id="IPR041228">
    <property type="entry name" value="Dynein_C"/>
</dbReference>
<dbReference type="HOGENOM" id="CLU_000038_1_3_1"/>
<reference evidence="11" key="2">
    <citation type="submission" date="2024-10" db="UniProtKB">
        <authorList>
            <consortium name="EnsemblProtists"/>
        </authorList>
    </citation>
    <scope>IDENTIFICATION</scope>
</reference>
<dbReference type="STRING" id="2903.R1E4D4"/>
<dbReference type="GO" id="GO:0030286">
    <property type="term" value="C:dynein complex"/>
    <property type="evidence" value="ECO:0007669"/>
    <property type="project" value="InterPro"/>
</dbReference>
<protein>
    <recommendedName>
        <fullName evidence="13">Dynein heavy chain</fullName>
    </recommendedName>
</protein>
<dbReference type="InterPro" id="IPR026983">
    <property type="entry name" value="DHC"/>
</dbReference>
<dbReference type="Gene3D" id="1.10.8.720">
    <property type="entry name" value="Region D6 of dynein motor"/>
    <property type="match status" value="1"/>
</dbReference>
<dbReference type="InterPro" id="IPR043160">
    <property type="entry name" value="Dynein_C_barrel"/>
</dbReference>
<dbReference type="GeneID" id="17261967"/>
<accession>A0A0D3IX14</accession>
<keyword evidence="12" id="KW-1185">Reference proteome</keyword>
<keyword evidence="7" id="KW-0206">Cytoskeleton</keyword>
<dbReference type="InterPro" id="IPR041658">
    <property type="entry name" value="AAA_lid_11"/>
</dbReference>
<feature type="domain" description="Dynein heavy chain AAA lid" evidence="9">
    <location>
        <begin position="31"/>
        <end position="174"/>
    </location>
</feature>
<dbReference type="PaxDb" id="2903-EOD15799"/>
<dbReference type="GO" id="GO:0000166">
    <property type="term" value="F:nucleotide binding"/>
    <property type="evidence" value="ECO:0007669"/>
    <property type="project" value="UniProtKB-KW"/>
</dbReference>
<dbReference type="Gene3D" id="3.10.490.20">
    <property type="match status" value="1"/>
</dbReference>